<dbReference type="RefSeq" id="WP_055169162.1">
    <property type="nucleotide sequence ID" value="NZ_CACRUU010000029.1"/>
</dbReference>
<protein>
    <submittedName>
        <fullName evidence="1">Uncharacterized protein</fullName>
    </submittedName>
</protein>
<dbReference type="AlphaFoldDB" id="A0A6N2ZQ81"/>
<gene>
    <name evidence="1" type="ORF">RGLFYP36_03271</name>
</gene>
<proteinExistence type="predicted"/>
<reference evidence="1" key="1">
    <citation type="submission" date="2019-11" db="EMBL/GenBank/DDBJ databases">
        <authorList>
            <person name="Feng L."/>
        </authorList>
    </citation>
    <scope>NUCLEOTIDE SEQUENCE</scope>
    <source>
        <strain evidence="1">RgnavusLFYP36</strain>
    </source>
</reference>
<accession>A0A6N2ZQ81</accession>
<dbReference type="InterPro" id="IPR036619">
    <property type="entry name" value="NinB_sf"/>
</dbReference>
<name>A0A6N2ZQ81_MEDGN</name>
<evidence type="ECO:0000313" key="1">
    <source>
        <dbReference type="EMBL" id="VYT81715.1"/>
    </source>
</evidence>
<dbReference type="Gene3D" id="1.10.3790.10">
    <property type="entry name" value="NinB"/>
    <property type="match status" value="1"/>
</dbReference>
<sequence length="183" mass="21519">MRFTGRLKEPVADYHSGKLTILFEPIEDFRQAYDELKDYEKLTLEIKPYRAKRSLDANSYLWVLLDKLAEKLDITRWQAYLNELKSHGAFEYIPLREKDIYLAQSVFRIVIDRGAQEVKDLKGRTETLHTLQCYKGSSKYNTKEMSRLIKGVLEDCREVGIPDADLLTPDEKEELRQKWGIEL</sequence>
<organism evidence="1">
    <name type="scientific">Mediterraneibacter gnavus</name>
    <name type="common">Ruminococcus gnavus</name>
    <dbReference type="NCBI Taxonomy" id="33038"/>
    <lineage>
        <taxon>Bacteria</taxon>
        <taxon>Bacillati</taxon>
        <taxon>Bacillota</taxon>
        <taxon>Clostridia</taxon>
        <taxon>Lachnospirales</taxon>
        <taxon>Lachnospiraceae</taxon>
        <taxon>Mediterraneibacter</taxon>
    </lineage>
</organism>
<dbReference type="EMBL" id="CACRUU010000029">
    <property type="protein sequence ID" value="VYT81715.1"/>
    <property type="molecule type" value="Genomic_DNA"/>
</dbReference>